<proteinExistence type="predicted"/>
<name>A0A7J2U706_9CREN</name>
<gene>
    <name evidence="1" type="ORF">ENO26_11425</name>
</gene>
<dbReference type="EMBL" id="DSEU01000079">
    <property type="protein sequence ID" value="HEM68145.1"/>
    <property type="molecule type" value="Genomic_DNA"/>
</dbReference>
<accession>A0A7J2U706</accession>
<evidence type="ECO:0000313" key="1">
    <source>
        <dbReference type="EMBL" id="HEM68145.1"/>
    </source>
</evidence>
<dbReference type="AlphaFoldDB" id="A0A7J2U706"/>
<reference evidence="1" key="1">
    <citation type="journal article" date="2020" name="mSystems">
        <title>Genome- and Community-Level Interaction Insights into Carbon Utilization and Element Cycling Functions of Hydrothermarchaeota in Hydrothermal Sediment.</title>
        <authorList>
            <person name="Zhou Z."/>
            <person name="Liu Y."/>
            <person name="Xu W."/>
            <person name="Pan J."/>
            <person name="Luo Z.H."/>
            <person name="Li M."/>
        </authorList>
    </citation>
    <scope>NUCLEOTIDE SEQUENCE [LARGE SCALE GENOMIC DNA]</scope>
    <source>
        <strain evidence="1">SpSt-125</strain>
    </source>
</reference>
<organism evidence="1">
    <name type="scientific">Ignisphaera aggregans</name>
    <dbReference type="NCBI Taxonomy" id="334771"/>
    <lineage>
        <taxon>Archaea</taxon>
        <taxon>Thermoproteota</taxon>
        <taxon>Thermoprotei</taxon>
        <taxon>Desulfurococcales</taxon>
        <taxon>Desulfurococcaceae</taxon>
        <taxon>Ignisphaera</taxon>
    </lineage>
</organism>
<sequence length="252" mass="28973">MLTGLKDMFIVDSILFFEDVQLPPKSLLLKLEEKHIERVNSALQTFSDIVYRRVIEGKLKEIDFLKMLDYIGEEHIPLIEYTLIADEYGKVHEESMPQAHAIKVGKELRVKMRRLYRDGLLGVIRIINPLHYREYLILRVSKLLGLPIEKAYAPKPLVKEVSVTINEIKRHICKGIEARASCPTIKSGKSIKNHSNDVCLALALATYIVKKKKFVIVATVPQKWGCFCCSVKYLRRLEGVVDKISLLEEVIW</sequence>
<protein>
    <submittedName>
        <fullName evidence="1">Uncharacterized protein</fullName>
    </submittedName>
</protein>
<comment type="caution">
    <text evidence="1">The sequence shown here is derived from an EMBL/GenBank/DDBJ whole genome shotgun (WGS) entry which is preliminary data.</text>
</comment>